<dbReference type="Proteomes" id="UP000243797">
    <property type="component" value="Unassembled WGS sequence"/>
</dbReference>
<feature type="compositionally biased region" description="Basic residues" evidence="1">
    <location>
        <begin position="311"/>
        <end position="323"/>
    </location>
</feature>
<dbReference type="GO" id="GO:0033309">
    <property type="term" value="C:SBF transcription complex"/>
    <property type="evidence" value="ECO:0007669"/>
    <property type="project" value="TreeGrafter"/>
</dbReference>
<feature type="compositionally biased region" description="Basic and acidic residues" evidence="1">
    <location>
        <begin position="591"/>
        <end position="605"/>
    </location>
</feature>
<protein>
    <recommendedName>
        <fullName evidence="2">HTH APSES-type domain-containing protein</fullName>
    </recommendedName>
</protein>
<dbReference type="GO" id="GO:0030907">
    <property type="term" value="C:MBF transcription complex"/>
    <property type="evidence" value="ECO:0007669"/>
    <property type="project" value="TreeGrafter"/>
</dbReference>
<feature type="region of interest" description="Disordered" evidence="1">
    <location>
        <begin position="56"/>
        <end position="75"/>
    </location>
</feature>
<dbReference type="Gene3D" id="3.10.260.10">
    <property type="entry name" value="Transcription regulator HTH, APSES-type DNA-binding domain"/>
    <property type="match status" value="1"/>
</dbReference>
<dbReference type="GO" id="GO:0003677">
    <property type="term" value="F:DNA binding"/>
    <property type="evidence" value="ECO:0007669"/>
    <property type="project" value="InterPro"/>
</dbReference>
<dbReference type="GO" id="GO:0000981">
    <property type="term" value="F:DNA-binding transcription factor activity, RNA polymerase II-specific"/>
    <property type="evidence" value="ECO:0007669"/>
    <property type="project" value="UniProtKB-ARBA"/>
</dbReference>
<dbReference type="SUPFAM" id="SSF54616">
    <property type="entry name" value="DNA-binding domain of Mlu1-box binding protein MBP1"/>
    <property type="match status" value="1"/>
</dbReference>
<dbReference type="InterPro" id="IPR003163">
    <property type="entry name" value="Tscrpt_reg_HTH_APSES-type"/>
</dbReference>
<dbReference type="InterPro" id="IPR051642">
    <property type="entry name" value="SWI6-like"/>
</dbReference>
<dbReference type="EMBL" id="NKHZ01000081">
    <property type="protein sequence ID" value="PNS15010.1"/>
    <property type="molecule type" value="Genomic_DNA"/>
</dbReference>
<feature type="compositionally biased region" description="Polar residues" evidence="1">
    <location>
        <begin position="405"/>
        <end position="418"/>
    </location>
</feature>
<feature type="region of interest" description="Disordered" evidence="1">
    <location>
        <begin position="21"/>
        <end position="44"/>
    </location>
</feature>
<feature type="compositionally biased region" description="Low complexity" evidence="1">
    <location>
        <begin position="424"/>
        <end position="446"/>
    </location>
</feature>
<feature type="compositionally biased region" description="Low complexity" evidence="1">
    <location>
        <begin position="337"/>
        <end position="363"/>
    </location>
</feature>
<dbReference type="AlphaFoldDB" id="A0A2K1QJD3"/>
<proteinExistence type="predicted"/>
<organism evidence="3 4">
    <name type="scientific">Sphaceloma murrayae</name>
    <dbReference type="NCBI Taxonomy" id="2082308"/>
    <lineage>
        <taxon>Eukaryota</taxon>
        <taxon>Fungi</taxon>
        <taxon>Dikarya</taxon>
        <taxon>Ascomycota</taxon>
        <taxon>Pezizomycotina</taxon>
        <taxon>Dothideomycetes</taxon>
        <taxon>Dothideomycetidae</taxon>
        <taxon>Myriangiales</taxon>
        <taxon>Elsinoaceae</taxon>
        <taxon>Sphaceloma</taxon>
    </lineage>
</organism>
<comment type="caution">
    <text evidence="3">The sequence shown here is derived from an EMBL/GenBank/DDBJ whole genome shotgun (WGS) entry which is preliminary data.</text>
</comment>
<feature type="domain" description="HTH APSES-type" evidence="2">
    <location>
        <begin position="141"/>
        <end position="259"/>
    </location>
</feature>
<dbReference type="InParanoid" id="A0A2K1QJD3"/>
<dbReference type="STRING" id="2082308.A0A2K1QJD3"/>
<feature type="region of interest" description="Disordered" evidence="1">
    <location>
        <begin position="591"/>
        <end position="614"/>
    </location>
</feature>
<evidence type="ECO:0000313" key="3">
    <source>
        <dbReference type="EMBL" id="PNS15010.1"/>
    </source>
</evidence>
<dbReference type="OrthoDB" id="5562739at2759"/>
<evidence type="ECO:0000259" key="2">
    <source>
        <dbReference type="PROSITE" id="PS51299"/>
    </source>
</evidence>
<gene>
    <name evidence="3" type="ORF">CAC42_2239</name>
</gene>
<keyword evidence="4" id="KW-1185">Reference proteome</keyword>
<dbReference type="InterPro" id="IPR036887">
    <property type="entry name" value="HTH_APSES_sf"/>
</dbReference>
<dbReference type="PANTHER" id="PTHR43828:SF5">
    <property type="entry name" value="TRANSCRIPTIONAL REPRESSOR XBP1"/>
    <property type="match status" value="1"/>
</dbReference>
<feature type="compositionally biased region" description="Polar residues" evidence="1">
    <location>
        <begin position="526"/>
        <end position="535"/>
    </location>
</feature>
<dbReference type="PROSITE" id="PS51299">
    <property type="entry name" value="HTH_APSES"/>
    <property type="match status" value="1"/>
</dbReference>
<evidence type="ECO:0000256" key="1">
    <source>
        <dbReference type="SAM" id="MobiDB-lite"/>
    </source>
</evidence>
<sequence length="614" mass="68026">MPHKQRRQSSTAFTRALHNFGNYIPPLQTPPSTSSTYFQKRALPPSPVEYYPPPSAKAFSKMPSRPKPSSAAPFRPGPVAATVSFPPYEMAGRDTSLTREERNFLLSEWQRFRVEQYTDPSNLIGNVAYMVPYNGNGQSGPTLEDLTGKKRFNFFAYKFSVPDTDEEWAIMWDYETGLVRTAGMFKPLEHVKSAPKMALECSDGLLKIAANVNGGRVDIQGYWVPFKAAFELCTKFAYDLRAVLYPLFGPEILRKCLPRNHPDFLQFAIRPSTVQICKQELLQLPRPASPAAASSSSANVRSTPAGPRGPSRPRPKRQAKSKKVITVDTDEESIVEYSASDASSAYGSRADSPPLSPKSLPTPRDWTPVNNRALPSPTSTSPSVASIQATAKRAKKQPVKRQATIPRSTPVSEQSTSRAPKRPTTATSQTSDFTTSSTSTGDSTASYIPTNQTSAYIGKGKGKKRATDSPDESYATDDTTPRLGKRARQEEDRFGNFTRMAPPKQPSQREWNDIKLRQFLKDQAQRVDSSVSSDQGPIAGPSGSQRKGGKMHMSDLKAAIGLLELSKGRTVADWDDADVLAEAVRLRHVRMRDLREIEEGERREPDEDEDEDER</sequence>
<feature type="region of interest" description="Disordered" evidence="1">
    <location>
        <begin position="522"/>
        <end position="552"/>
    </location>
</feature>
<feature type="compositionally biased region" description="Low complexity" evidence="1">
    <location>
        <begin position="289"/>
        <end position="309"/>
    </location>
</feature>
<reference evidence="3 4" key="1">
    <citation type="submission" date="2017-06" db="EMBL/GenBank/DDBJ databases">
        <title>Draft genome sequence of a variant of Elsinoe murrayae.</title>
        <authorList>
            <person name="Cheng Q."/>
        </authorList>
    </citation>
    <scope>NUCLEOTIDE SEQUENCE [LARGE SCALE GENOMIC DNA]</scope>
    <source>
        <strain evidence="3 4">CQ-2017a</strain>
    </source>
</reference>
<dbReference type="PANTHER" id="PTHR43828">
    <property type="entry name" value="ASPARAGINASE"/>
    <property type="match status" value="1"/>
</dbReference>
<evidence type="ECO:0000313" key="4">
    <source>
        <dbReference type="Proteomes" id="UP000243797"/>
    </source>
</evidence>
<accession>A0A2K1QJD3</accession>
<feature type="region of interest" description="Disordered" evidence="1">
    <location>
        <begin position="288"/>
        <end position="508"/>
    </location>
</feature>
<name>A0A2K1QJD3_9PEZI</name>